<reference evidence="2 3" key="1">
    <citation type="journal article" date="2016" name="Nat. Commun.">
        <title>Thousands of microbial genomes shed light on interconnected biogeochemical processes in an aquifer system.</title>
        <authorList>
            <person name="Anantharaman K."/>
            <person name="Brown C.T."/>
            <person name="Hug L.A."/>
            <person name="Sharon I."/>
            <person name="Castelle C.J."/>
            <person name="Probst A.J."/>
            <person name="Thomas B.C."/>
            <person name="Singh A."/>
            <person name="Wilkins M.J."/>
            <person name="Karaoz U."/>
            <person name="Brodie E.L."/>
            <person name="Williams K.H."/>
            <person name="Hubbard S.S."/>
            <person name="Banfield J.F."/>
        </authorList>
    </citation>
    <scope>NUCLEOTIDE SEQUENCE [LARGE SCALE GENOMIC DNA]</scope>
</reference>
<evidence type="ECO:0000313" key="3">
    <source>
        <dbReference type="Proteomes" id="UP000177905"/>
    </source>
</evidence>
<dbReference type="CDD" id="cd07951">
    <property type="entry name" value="ED_3B_N_AMMECR1"/>
    <property type="match status" value="1"/>
</dbReference>
<name>A0A1F4S0W2_UNCSA</name>
<dbReference type="NCBIfam" id="TIGR04336">
    <property type="entry name" value="AmmeMemoSam_B"/>
    <property type="match status" value="1"/>
</dbReference>
<feature type="domain" description="Extradiol ring-cleavage dioxygenase class III enzyme subunit B" evidence="1">
    <location>
        <begin position="21"/>
        <end position="269"/>
    </location>
</feature>
<dbReference type="InterPro" id="IPR004183">
    <property type="entry name" value="Xdiol_dOase_suB"/>
</dbReference>
<dbReference type="SUPFAM" id="SSF53213">
    <property type="entry name" value="LigB-like"/>
    <property type="match status" value="1"/>
</dbReference>
<protein>
    <submittedName>
        <fullName evidence="2">AmmeMemoRadiSam system protein B</fullName>
    </submittedName>
</protein>
<dbReference type="GO" id="GO:0008198">
    <property type="term" value="F:ferrous iron binding"/>
    <property type="evidence" value="ECO:0007669"/>
    <property type="project" value="InterPro"/>
</dbReference>
<dbReference type="AlphaFoldDB" id="A0A1F4S0W2"/>
<accession>A0A1F4S0W2</accession>
<sequence length="273" mass="29909">MILKYYNSLLYHMSMSVVFGAIMPHPPILIPEIGGKRIKDAASSAKALKEIVNRLKTKQFDSVIVITPHGNVSYVCLPVYSSPVFDGDFSSFGAPKLSFHFKGDVELALAIVKDNPNLTARNTETFLDHGLLVPLYYITNGGINKPILPVAVALFSLKQLFECGQMIARAAQKIGRRIAVIASADMSHRLTNDAPSGYHSEGKRFDETLVSLVEKYDVNGILNFPQKLANIAGQDALWSIAILLGAIDGLNFKQEVLSYEGPFGVGYMVAKFE</sequence>
<gene>
    <name evidence="2" type="ORF">A2290_02425</name>
</gene>
<proteinExistence type="predicted"/>
<evidence type="ECO:0000313" key="2">
    <source>
        <dbReference type="EMBL" id="OGC14027.1"/>
    </source>
</evidence>
<dbReference type="EMBL" id="MEUA01000044">
    <property type="protein sequence ID" value="OGC14027.1"/>
    <property type="molecule type" value="Genomic_DNA"/>
</dbReference>
<dbReference type="Pfam" id="PF02900">
    <property type="entry name" value="LigB"/>
    <property type="match status" value="1"/>
</dbReference>
<dbReference type="GO" id="GO:0016702">
    <property type="term" value="F:oxidoreductase activity, acting on single donors with incorporation of molecular oxygen, incorporation of two atoms of oxygen"/>
    <property type="evidence" value="ECO:0007669"/>
    <property type="project" value="UniProtKB-ARBA"/>
</dbReference>
<comment type="caution">
    <text evidence="2">The sequence shown here is derived from an EMBL/GenBank/DDBJ whole genome shotgun (WGS) entry which is preliminary data.</text>
</comment>
<evidence type="ECO:0000259" key="1">
    <source>
        <dbReference type="Pfam" id="PF02900"/>
    </source>
</evidence>
<dbReference type="Proteomes" id="UP000177905">
    <property type="component" value="Unassembled WGS sequence"/>
</dbReference>
<dbReference type="Gene3D" id="3.40.830.10">
    <property type="entry name" value="LigB-like"/>
    <property type="match status" value="1"/>
</dbReference>
<organism evidence="2 3">
    <name type="scientific">candidate division WOR-1 bacterium RIFOXYB2_FULL_36_35</name>
    <dbReference type="NCBI Taxonomy" id="1802578"/>
    <lineage>
        <taxon>Bacteria</taxon>
        <taxon>Bacillati</taxon>
        <taxon>Saganbacteria</taxon>
    </lineage>
</organism>